<keyword evidence="2" id="KW-0378">Hydrolase</keyword>
<proteinExistence type="predicted"/>
<sequence>MISPSALNAWETCGRKLAFQRDPATRALNRPSPRTALGVVAHGLTESAATGQPPAGMARRAWLEQEWEQLLAQQVQKLATAWPGRRIPPVAQWDGLVATRVRILRKLSAEPEPEMTTAAQAPAGGPGFPWIERRLEDPTAGVFGTPDRVDVRNGHLRVVDLKSGVHQAGIQDAQRRQLLLYAHLVDVACGQLPAVGVIEDVSGKETSFSIESVAVTHALHEAQRGASNFNHAIASGEVPAQPDETACRFCPFRSVCWPYWTSNARSDRDVRGTVIDEPEASSFKVDVGGAEALRVVITAGVSVPAREDEVVVLDVVPAGHHTVKMRWNSALRTPG</sequence>
<dbReference type="Pfam" id="PF12705">
    <property type="entry name" value="PDDEXK_1"/>
    <property type="match status" value="1"/>
</dbReference>
<keyword evidence="2" id="KW-0547">Nucleotide-binding</keyword>
<accession>A0A7G9R871</accession>
<dbReference type="EMBL" id="CP060713">
    <property type="protein sequence ID" value="QNN51796.1"/>
    <property type="molecule type" value="Genomic_DNA"/>
</dbReference>
<feature type="domain" description="PD-(D/E)XK endonuclease-like" evidence="4">
    <location>
        <begin position="2"/>
        <end position="256"/>
    </location>
</feature>
<reference evidence="5 6" key="1">
    <citation type="submission" date="2020-08" db="EMBL/GenBank/DDBJ databases">
        <title>Genome sequence of Nocardioides mesophilus KACC 16243T.</title>
        <authorList>
            <person name="Hyun D.-W."/>
            <person name="Bae J.-W."/>
        </authorList>
    </citation>
    <scope>NUCLEOTIDE SEQUENCE [LARGE SCALE GENOMIC DNA]</scope>
    <source>
        <strain evidence="5 6">KACC 16243</strain>
    </source>
</reference>
<keyword evidence="3" id="KW-0234">DNA repair</keyword>
<evidence type="ECO:0000256" key="2">
    <source>
        <dbReference type="ARBA" id="ARBA00022806"/>
    </source>
</evidence>
<dbReference type="InterPro" id="IPR038726">
    <property type="entry name" value="PDDEXK_AddAB-type"/>
</dbReference>
<dbReference type="RefSeq" id="WP_187577634.1">
    <property type="nucleotide sequence ID" value="NZ_CP060713.1"/>
</dbReference>
<name>A0A7G9R871_9ACTN</name>
<dbReference type="Proteomes" id="UP000515947">
    <property type="component" value="Chromosome"/>
</dbReference>
<keyword evidence="6" id="KW-1185">Reference proteome</keyword>
<keyword evidence="2" id="KW-0067">ATP-binding</keyword>
<evidence type="ECO:0000256" key="3">
    <source>
        <dbReference type="ARBA" id="ARBA00023204"/>
    </source>
</evidence>
<evidence type="ECO:0000313" key="5">
    <source>
        <dbReference type="EMBL" id="QNN51796.1"/>
    </source>
</evidence>
<dbReference type="GO" id="GO:0006281">
    <property type="term" value="P:DNA repair"/>
    <property type="evidence" value="ECO:0007669"/>
    <property type="project" value="UniProtKB-KW"/>
</dbReference>
<protein>
    <submittedName>
        <fullName evidence="5">PD-(D/E)XK nuclease family protein</fullName>
    </submittedName>
</protein>
<evidence type="ECO:0000313" key="6">
    <source>
        <dbReference type="Proteomes" id="UP000515947"/>
    </source>
</evidence>
<dbReference type="Gene3D" id="3.90.320.10">
    <property type="match status" value="1"/>
</dbReference>
<keyword evidence="1" id="KW-0227">DNA damage</keyword>
<dbReference type="KEGG" id="nmes:H9L09_14770"/>
<dbReference type="GO" id="GO:0004386">
    <property type="term" value="F:helicase activity"/>
    <property type="evidence" value="ECO:0007669"/>
    <property type="project" value="UniProtKB-KW"/>
</dbReference>
<gene>
    <name evidence="5" type="ORF">H9L09_14770</name>
</gene>
<dbReference type="AlphaFoldDB" id="A0A7G9R871"/>
<keyword evidence="2" id="KW-0347">Helicase</keyword>
<evidence type="ECO:0000256" key="1">
    <source>
        <dbReference type="ARBA" id="ARBA00022763"/>
    </source>
</evidence>
<dbReference type="InterPro" id="IPR011604">
    <property type="entry name" value="PDDEXK-like_dom_sf"/>
</dbReference>
<organism evidence="5 6">
    <name type="scientific">Nocardioides mesophilus</name>
    <dbReference type="NCBI Taxonomy" id="433659"/>
    <lineage>
        <taxon>Bacteria</taxon>
        <taxon>Bacillati</taxon>
        <taxon>Actinomycetota</taxon>
        <taxon>Actinomycetes</taxon>
        <taxon>Propionibacteriales</taxon>
        <taxon>Nocardioidaceae</taxon>
        <taxon>Nocardioides</taxon>
    </lineage>
</organism>
<evidence type="ECO:0000259" key="4">
    <source>
        <dbReference type="Pfam" id="PF12705"/>
    </source>
</evidence>